<proteinExistence type="predicted"/>
<reference evidence="2" key="1">
    <citation type="journal article" date="2023" name="Nat. Plants">
        <title>Single-cell RNA sequencing provides a high-resolution roadmap for understanding the multicellular compartmentation of specialized metabolism.</title>
        <authorList>
            <person name="Sun S."/>
            <person name="Shen X."/>
            <person name="Li Y."/>
            <person name="Li Y."/>
            <person name="Wang S."/>
            <person name="Li R."/>
            <person name="Zhang H."/>
            <person name="Shen G."/>
            <person name="Guo B."/>
            <person name="Wei J."/>
            <person name="Xu J."/>
            <person name="St-Pierre B."/>
            <person name="Chen S."/>
            <person name="Sun C."/>
        </authorList>
    </citation>
    <scope>NUCLEOTIDE SEQUENCE [LARGE SCALE GENOMIC DNA]</scope>
</reference>
<sequence>MSSSQKTLIDLFKQPAAKRLKTLSSSPAPAAKLMVQCASLSSSSSSEEHIRDQDSAALIKSATILTSEEKSRIEFNKALARVKRNLKLCSEKISKCSPAGEGLKYVKLEELLVEESWLEVLPGEFQKPYAKKLCKFVESEIRESSVPVYPPQHLIFNALNTTPFDRVKVVIIGQDPYHGPGQAMGLSFSVPNGVKVPSSLVNIYKELQKDLGCTIPSHGNLERWAVQGVLLLNAVLTVKQHQANSHANKGWEQFTDAVIKTISHEKNGVVFLLWGNYAQAKARLIDQTKHYILKSAHPSGLSANRGFFGCRHFSQTNQMLEKIGRSPINWQL</sequence>
<name>A0ACC0C081_CATRO</name>
<dbReference type="Proteomes" id="UP001060085">
    <property type="component" value="Linkage Group LG02"/>
</dbReference>
<keyword evidence="2" id="KW-1185">Reference proteome</keyword>
<evidence type="ECO:0000313" key="2">
    <source>
        <dbReference type="Proteomes" id="UP001060085"/>
    </source>
</evidence>
<comment type="caution">
    <text evidence="1">The sequence shown here is derived from an EMBL/GenBank/DDBJ whole genome shotgun (WGS) entry which is preliminary data.</text>
</comment>
<gene>
    <name evidence="1" type="ORF">M9H77_09241</name>
</gene>
<accession>A0ACC0C081</accession>
<organism evidence="1 2">
    <name type="scientific">Catharanthus roseus</name>
    <name type="common">Madagascar periwinkle</name>
    <name type="synonym">Vinca rosea</name>
    <dbReference type="NCBI Taxonomy" id="4058"/>
    <lineage>
        <taxon>Eukaryota</taxon>
        <taxon>Viridiplantae</taxon>
        <taxon>Streptophyta</taxon>
        <taxon>Embryophyta</taxon>
        <taxon>Tracheophyta</taxon>
        <taxon>Spermatophyta</taxon>
        <taxon>Magnoliopsida</taxon>
        <taxon>eudicotyledons</taxon>
        <taxon>Gunneridae</taxon>
        <taxon>Pentapetalae</taxon>
        <taxon>asterids</taxon>
        <taxon>lamiids</taxon>
        <taxon>Gentianales</taxon>
        <taxon>Apocynaceae</taxon>
        <taxon>Rauvolfioideae</taxon>
        <taxon>Vinceae</taxon>
        <taxon>Catharanthinae</taxon>
        <taxon>Catharanthus</taxon>
    </lineage>
</organism>
<protein>
    <submittedName>
        <fullName evidence="1">Uncharacterized protein</fullName>
    </submittedName>
</protein>
<evidence type="ECO:0000313" key="1">
    <source>
        <dbReference type="EMBL" id="KAI5678291.1"/>
    </source>
</evidence>
<dbReference type="EMBL" id="CM044702">
    <property type="protein sequence ID" value="KAI5678291.1"/>
    <property type="molecule type" value="Genomic_DNA"/>
</dbReference>